<dbReference type="PANTHER" id="PTHR30146">
    <property type="entry name" value="LACI-RELATED TRANSCRIPTIONAL REPRESSOR"/>
    <property type="match status" value="1"/>
</dbReference>
<dbReference type="InterPro" id="IPR028082">
    <property type="entry name" value="Peripla_BP_I"/>
</dbReference>
<dbReference type="PROSITE" id="PS50932">
    <property type="entry name" value="HTH_LACI_2"/>
    <property type="match status" value="1"/>
</dbReference>
<evidence type="ECO:0000313" key="8">
    <source>
        <dbReference type="Proteomes" id="UP001300261"/>
    </source>
</evidence>
<evidence type="ECO:0000259" key="6">
    <source>
        <dbReference type="PROSITE" id="PS50932"/>
    </source>
</evidence>
<evidence type="ECO:0000256" key="5">
    <source>
        <dbReference type="SAM" id="MobiDB-lite"/>
    </source>
</evidence>
<dbReference type="GO" id="GO:0003677">
    <property type="term" value="F:DNA binding"/>
    <property type="evidence" value="ECO:0007669"/>
    <property type="project" value="UniProtKB-KW"/>
</dbReference>
<feature type="compositionally biased region" description="Basic and acidic residues" evidence="5">
    <location>
        <begin position="345"/>
        <end position="365"/>
    </location>
</feature>
<dbReference type="SMART" id="SM00354">
    <property type="entry name" value="HTH_LACI"/>
    <property type="match status" value="1"/>
</dbReference>
<dbReference type="Gene3D" id="3.40.50.2300">
    <property type="match status" value="2"/>
</dbReference>
<keyword evidence="2" id="KW-0805">Transcription regulation</keyword>
<evidence type="ECO:0000313" key="7">
    <source>
        <dbReference type="EMBL" id="MCX2724517.1"/>
    </source>
</evidence>
<proteinExistence type="predicted"/>
<dbReference type="Pfam" id="PF13377">
    <property type="entry name" value="Peripla_BP_3"/>
    <property type="match status" value="1"/>
</dbReference>
<evidence type="ECO:0000256" key="1">
    <source>
        <dbReference type="ARBA" id="ARBA00022491"/>
    </source>
</evidence>
<gene>
    <name evidence="7" type="ORF">ON753_19440</name>
</gene>
<dbReference type="Proteomes" id="UP001300261">
    <property type="component" value="Unassembled WGS sequence"/>
</dbReference>
<keyword evidence="1" id="KW-0678">Repressor</keyword>
<evidence type="ECO:0000256" key="4">
    <source>
        <dbReference type="ARBA" id="ARBA00023163"/>
    </source>
</evidence>
<dbReference type="Gene3D" id="1.10.260.40">
    <property type="entry name" value="lambda repressor-like DNA-binding domains"/>
    <property type="match status" value="1"/>
</dbReference>
<keyword evidence="8" id="KW-1185">Reference proteome</keyword>
<dbReference type="InterPro" id="IPR046335">
    <property type="entry name" value="LacI/GalR-like_sensor"/>
</dbReference>
<protein>
    <submittedName>
        <fullName evidence="7">LacI family DNA-binding transcriptional regulator</fullName>
    </submittedName>
</protein>
<reference evidence="7 8" key="1">
    <citation type="journal article" date="2016" name="Int. J. Syst. Evol. Microbiol.">
        <title>Labrenzia salina sp. nov., isolated from the rhizosphere of the halophyte Arthrocnemum macrostachyum.</title>
        <authorList>
            <person name="Camacho M."/>
            <person name="Redondo-Gomez S."/>
            <person name="Rodriguez-Llorente I."/>
            <person name="Rohde M."/>
            <person name="Sproer C."/>
            <person name="Schumann P."/>
            <person name="Klenk H.P."/>
            <person name="Montero-Calasanz M.D.C."/>
        </authorList>
    </citation>
    <scope>NUCLEOTIDE SEQUENCE [LARGE SCALE GENOMIC DNA]</scope>
    <source>
        <strain evidence="7 8">DSM 29163</strain>
    </source>
</reference>
<accession>A0ABT3R5T7</accession>
<dbReference type="EMBL" id="JAPEVI010000003">
    <property type="protein sequence ID" value="MCX2724517.1"/>
    <property type="molecule type" value="Genomic_DNA"/>
</dbReference>
<evidence type="ECO:0000256" key="2">
    <source>
        <dbReference type="ARBA" id="ARBA00023015"/>
    </source>
</evidence>
<feature type="domain" description="HTH lacI-type" evidence="6">
    <location>
        <begin position="6"/>
        <end position="60"/>
    </location>
</feature>
<dbReference type="SUPFAM" id="SSF47413">
    <property type="entry name" value="lambda repressor-like DNA-binding domains"/>
    <property type="match status" value="1"/>
</dbReference>
<dbReference type="SUPFAM" id="SSF53822">
    <property type="entry name" value="Periplasmic binding protein-like I"/>
    <property type="match status" value="1"/>
</dbReference>
<sequence>MSKRKPSIRDVAALAGVSTATVSNVFSGRKPVNDELKESVHKAARRLGYQVDRAASQLRSGRTRIIAVLVPDLTDTFFATIVSRLETAAIAEGYDVVVASSHNDRSVESSRLKALLSWRPEGLIAVPCSSVIPRELREAKGTVPMVLVDRVATQDAIADTVTIDNREAGEIAALHLLENGHRNIAIGVSDLDHPPILERTEGAAAIIEKRTGRRPIILNLGSDITVGTDTLLKWMERHPVPEAVIALTNVTTLSVLSALAEHHIDIPSRASVVAFDDYAWMSARNTGLTAIRQPVDEIASTAWRRLQLRIDSGSDIPITPTVLNAGLIVRASVRDLNASGSSSESPERRPPAAREAGGEETEKIH</sequence>
<dbReference type="InterPro" id="IPR000843">
    <property type="entry name" value="HTH_LacI"/>
</dbReference>
<keyword evidence="3 7" id="KW-0238">DNA-binding</keyword>
<dbReference type="InterPro" id="IPR010982">
    <property type="entry name" value="Lambda_DNA-bd_dom_sf"/>
</dbReference>
<dbReference type="Pfam" id="PF00356">
    <property type="entry name" value="LacI"/>
    <property type="match status" value="1"/>
</dbReference>
<name>A0ABT3R5T7_9HYPH</name>
<dbReference type="RefSeq" id="WP_265964587.1">
    <property type="nucleotide sequence ID" value="NZ_JAPEVI010000003.1"/>
</dbReference>
<comment type="caution">
    <text evidence="7">The sequence shown here is derived from an EMBL/GenBank/DDBJ whole genome shotgun (WGS) entry which is preliminary data.</text>
</comment>
<evidence type="ECO:0000256" key="3">
    <source>
        <dbReference type="ARBA" id="ARBA00023125"/>
    </source>
</evidence>
<dbReference type="PANTHER" id="PTHR30146:SF148">
    <property type="entry name" value="HTH-TYPE TRANSCRIPTIONAL REPRESSOR PURR-RELATED"/>
    <property type="match status" value="1"/>
</dbReference>
<dbReference type="CDD" id="cd06267">
    <property type="entry name" value="PBP1_LacI_sugar_binding-like"/>
    <property type="match status" value="1"/>
</dbReference>
<keyword evidence="4" id="KW-0804">Transcription</keyword>
<dbReference type="CDD" id="cd01392">
    <property type="entry name" value="HTH_LacI"/>
    <property type="match status" value="1"/>
</dbReference>
<organism evidence="7 8">
    <name type="scientific">Roseibium salinum</name>
    <dbReference type="NCBI Taxonomy" id="1604349"/>
    <lineage>
        <taxon>Bacteria</taxon>
        <taxon>Pseudomonadati</taxon>
        <taxon>Pseudomonadota</taxon>
        <taxon>Alphaproteobacteria</taxon>
        <taxon>Hyphomicrobiales</taxon>
        <taxon>Stappiaceae</taxon>
        <taxon>Roseibium</taxon>
    </lineage>
</organism>
<feature type="region of interest" description="Disordered" evidence="5">
    <location>
        <begin position="337"/>
        <end position="365"/>
    </location>
</feature>